<keyword evidence="3" id="KW-0812">Transmembrane</keyword>
<dbReference type="PANTHER" id="PTHR32309">
    <property type="entry name" value="TYROSINE-PROTEIN KINASE"/>
    <property type="match status" value="1"/>
</dbReference>
<dbReference type="Pfam" id="PF00589">
    <property type="entry name" value="Phage_integrase"/>
    <property type="match status" value="1"/>
</dbReference>
<dbReference type="InterPro" id="IPR013762">
    <property type="entry name" value="Integrase-like_cat_sf"/>
</dbReference>
<evidence type="ECO:0000256" key="1">
    <source>
        <dbReference type="ARBA" id="ARBA00023172"/>
    </source>
</evidence>
<protein>
    <recommendedName>
        <fullName evidence="4">Tyr recombinase domain-containing protein</fullName>
    </recommendedName>
</protein>
<keyword evidence="3" id="KW-1133">Transmembrane helix</keyword>
<dbReference type="PANTHER" id="PTHR32309:SF31">
    <property type="entry name" value="CAPSULAR EXOPOLYSACCHARIDE FAMILY"/>
    <property type="match status" value="1"/>
</dbReference>
<gene>
    <name evidence="5" type="ORF">E4Q23_09560</name>
</gene>
<dbReference type="Proteomes" id="UP000749010">
    <property type="component" value="Unassembled WGS sequence"/>
</dbReference>
<organism evidence="5 6">
    <name type="scientific">Candidatus Accumulibacter phosphatis</name>
    <dbReference type="NCBI Taxonomy" id="327160"/>
    <lineage>
        <taxon>Bacteria</taxon>
        <taxon>Pseudomonadati</taxon>
        <taxon>Pseudomonadota</taxon>
        <taxon>Betaproteobacteria</taxon>
        <taxon>Candidatus Accumulibacter</taxon>
    </lineage>
</organism>
<dbReference type="InterPro" id="IPR011010">
    <property type="entry name" value="DNA_brk_join_enz"/>
</dbReference>
<dbReference type="PROSITE" id="PS51898">
    <property type="entry name" value="TYR_RECOMBINASE"/>
    <property type="match status" value="1"/>
</dbReference>
<proteinExistence type="predicted"/>
<keyword evidence="2" id="KW-0175">Coiled coil</keyword>
<keyword evidence="6" id="KW-1185">Reference proteome</keyword>
<evidence type="ECO:0000313" key="5">
    <source>
        <dbReference type="EMBL" id="NMQ27982.1"/>
    </source>
</evidence>
<evidence type="ECO:0000256" key="2">
    <source>
        <dbReference type="SAM" id="Coils"/>
    </source>
</evidence>
<dbReference type="SUPFAM" id="SSF56349">
    <property type="entry name" value="DNA breaking-rejoining enzymes"/>
    <property type="match status" value="1"/>
</dbReference>
<evidence type="ECO:0000259" key="4">
    <source>
        <dbReference type="PROSITE" id="PS51898"/>
    </source>
</evidence>
<comment type="caution">
    <text evidence="5">The sequence shown here is derived from an EMBL/GenBank/DDBJ whole genome shotgun (WGS) entry which is preliminary data.</text>
</comment>
<dbReference type="EMBL" id="SPMY01000025">
    <property type="protein sequence ID" value="NMQ27982.1"/>
    <property type="molecule type" value="Genomic_DNA"/>
</dbReference>
<dbReference type="InterPro" id="IPR050445">
    <property type="entry name" value="Bact_polysacc_biosynth/exp"/>
</dbReference>
<evidence type="ECO:0000313" key="6">
    <source>
        <dbReference type="Proteomes" id="UP000749010"/>
    </source>
</evidence>
<feature type="transmembrane region" description="Helical" evidence="3">
    <location>
        <begin position="65"/>
        <end position="83"/>
    </location>
</feature>
<accession>A0ABX1TYL7</accession>
<dbReference type="Gene3D" id="1.10.443.10">
    <property type="entry name" value="Intergrase catalytic core"/>
    <property type="match status" value="1"/>
</dbReference>
<feature type="domain" description="Tyr recombinase" evidence="4">
    <location>
        <begin position="527"/>
        <end position="696"/>
    </location>
</feature>
<dbReference type="InterPro" id="IPR002104">
    <property type="entry name" value="Integrase_catalytic"/>
</dbReference>
<sequence>MRMSALRSTAAVPWVRAWQGGSNLLERRNSMFSLSSLGDKFISDSSPYSDPAAAARRINRRRLRVFLIVFTLSLLPGLAWNLLRSPEYRATARVQISSGAVAAQTVASSAGWNAELRPAQPIDVLTQAQVLTSRPLFEEVSRRLLKDGHDDPFVGVDAALALQNAVTATPILGTDIVELQATGASPQLLTKVVNTLIETYHEQSLTTHSNASDEAIVNLRDEVERLGDSMAEKRAQLAAFRETSGVVSSERSENQALVRIKGLSESLNKANEDFAKADARLRTLRESAASGRSPVLAKDNPTLASIEHRVSVTREQLRDMERSYTPAFMAMDPTARALRARLSELEQQLLSSRSASQQAALANAEEDAAGASATVERLRGQLDEQRRTAQVAAANFQEAKAMEDDLVRLEGARRNASERLAKLEATENTRQPKLTLIESASVPEKPWRPDYLRDGLINLAASFSLGLLAMWFVELFNRSPAPAALGTTTVVVSQPSPTPSVEAPKPLPGLTYDAACRVLPQLPTAASVGRELTQDELAALLAAADGEARLLCATLLLGLTLDELRELAVKDVDGASSHLSVRGAWARTLAMPGWLAQTLEKHGGEDPDKLLFCASSGQQLAASEIISRITCAALDAGLDAAASVSPAALRHTYIINLINQNVRFSDLGPLVGRLSSEELASYAAVSSGPRQVRGADVDTIMPALRSAETT</sequence>
<evidence type="ECO:0000256" key="3">
    <source>
        <dbReference type="SAM" id="Phobius"/>
    </source>
</evidence>
<name>A0ABX1TYL7_9PROT</name>
<keyword evidence="1" id="KW-0233">DNA recombination</keyword>
<reference evidence="5 6" key="1">
    <citation type="submission" date="2019-03" db="EMBL/GenBank/DDBJ databases">
        <title>Metabolic reconstructions from genomes of highly enriched 'Candidatus Accumulibacter' and 'Candidatus Competibacter' bioreactor populations.</title>
        <authorList>
            <person name="Annavajhala M.K."/>
            <person name="Welles L."/>
            <person name="Abbas B."/>
            <person name="Sorokin D."/>
            <person name="Park H."/>
            <person name="Van Loosdrecht M."/>
            <person name="Chandran K."/>
        </authorList>
    </citation>
    <scope>NUCLEOTIDE SEQUENCE [LARGE SCALE GENOMIC DNA]</scope>
    <source>
        <strain evidence="5 6">SBR_S</strain>
    </source>
</reference>
<keyword evidence="3" id="KW-0472">Membrane</keyword>
<feature type="coiled-coil region" evidence="2">
    <location>
        <begin position="260"/>
        <end position="426"/>
    </location>
</feature>